<dbReference type="InterPro" id="IPR005135">
    <property type="entry name" value="Endo/exonuclease/phosphatase"/>
</dbReference>
<gene>
    <name evidence="9" type="ORF">SAMN04515666_108167</name>
</gene>
<dbReference type="PANTHER" id="PTHR43250:SF1">
    <property type="entry name" value="EXODEOXYRIBONUCLEASE III"/>
    <property type="match status" value="1"/>
</dbReference>
<dbReference type="InterPro" id="IPR020847">
    <property type="entry name" value="AP_endonuclease_F1_BS"/>
</dbReference>
<dbReference type="RefSeq" id="WP_091839991.1">
    <property type="nucleotide sequence ID" value="NZ_FOAN01000008.1"/>
</dbReference>
<feature type="binding site" evidence="6">
    <location>
        <position position="153"/>
    </location>
    <ligand>
        <name>Mg(2+)</name>
        <dbReference type="ChEBI" id="CHEBI:18420"/>
        <label>1</label>
    </ligand>
</feature>
<comment type="similarity">
    <text evidence="1">Belongs to the DNA repair enzymes AP/ExoA family.</text>
</comment>
<evidence type="ECO:0000256" key="3">
    <source>
        <dbReference type="ARBA" id="ARBA00022801"/>
    </source>
</evidence>
<dbReference type="GO" id="GO:0003677">
    <property type="term" value="F:DNA binding"/>
    <property type="evidence" value="ECO:0007669"/>
    <property type="project" value="InterPro"/>
</dbReference>
<dbReference type="Pfam" id="PF03372">
    <property type="entry name" value="Exo_endo_phos"/>
    <property type="match status" value="1"/>
</dbReference>
<evidence type="ECO:0000256" key="2">
    <source>
        <dbReference type="ARBA" id="ARBA00022723"/>
    </source>
</evidence>
<evidence type="ECO:0000259" key="8">
    <source>
        <dbReference type="Pfam" id="PF03372"/>
    </source>
</evidence>
<proteinExistence type="inferred from homology"/>
<evidence type="ECO:0000313" key="9">
    <source>
        <dbReference type="EMBL" id="SEM20658.1"/>
    </source>
</evidence>
<feature type="binding site" evidence="6">
    <location>
        <position position="253"/>
    </location>
    <ligand>
        <name>Mg(2+)</name>
        <dbReference type="ChEBI" id="CHEBI:18420"/>
        <label>1</label>
    </ligand>
</feature>
<comment type="cofactor">
    <cofactor evidence="6">
        <name>Mg(2+)</name>
        <dbReference type="ChEBI" id="CHEBI:18420"/>
    </cofactor>
    <cofactor evidence="6">
        <name>Mn(2+)</name>
        <dbReference type="ChEBI" id="CHEBI:29035"/>
    </cofactor>
    <text evidence="6">Probably binds two magnesium or manganese ions per subunit.</text>
</comment>
<dbReference type="Proteomes" id="UP000199664">
    <property type="component" value="Unassembled WGS sequence"/>
</dbReference>
<dbReference type="SUPFAM" id="SSF56219">
    <property type="entry name" value="DNase I-like"/>
    <property type="match status" value="1"/>
</dbReference>
<dbReference type="PANTHER" id="PTHR43250">
    <property type="entry name" value="EXODEOXYRIBONUCLEASE III"/>
    <property type="match status" value="1"/>
</dbReference>
<dbReference type="InterPro" id="IPR037493">
    <property type="entry name" value="ExoIII-like"/>
</dbReference>
<feature type="site" description="Important for catalytic activity" evidence="7">
    <location>
        <position position="224"/>
    </location>
</feature>
<dbReference type="PROSITE" id="PS51435">
    <property type="entry name" value="AP_NUCLEASE_F1_4"/>
    <property type="match status" value="1"/>
</dbReference>
<name>A0A1H7WI23_9HYPH</name>
<dbReference type="GO" id="GO:0046872">
    <property type="term" value="F:metal ion binding"/>
    <property type="evidence" value="ECO:0007669"/>
    <property type="project" value="UniProtKB-KW"/>
</dbReference>
<dbReference type="STRING" id="1036779.SAMN04515666_108167"/>
<feature type="active site" evidence="5">
    <location>
        <position position="112"/>
    </location>
</feature>
<feature type="binding site" evidence="6">
    <location>
        <position position="155"/>
    </location>
    <ligand>
        <name>Mg(2+)</name>
        <dbReference type="ChEBI" id="CHEBI:18420"/>
        <label>1</label>
    </ligand>
</feature>
<dbReference type="NCBIfam" id="TIGR00633">
    <property type="entry name" value="xth"/>
    <property type="match status" value="1"/>
</dbReference>
<feature type="binding site" evidence="6">
    <location>
        <position position="40"/>
    </location>
    <ligand>
        <name>Mg(2+)</name>
        <dbReference type="ChEBI" id="CHEBI:18420"/>
        <label>1</label>
    </ligand>
</feature>
<feature type="binding site" evidence="6">
    <location>
        <position position="13"/>
    </location>
    <ligand>
        <name>Mg(2+)</name>
        <dbReference type="ChEBI" id="CHEBI:18420"/>
        <label>1</label>
    </ligand>
</feature>
<keyword evidence="10" id="KW-1185">Reference proteome</keyword>
<dbReference type="OrthoDB" id="9803914at2"/>
<evidence type="ECO:0000256" key="1">
    <source>
        <dbReference type="ARBA" id="ARBA00007092"/>
    </source>
</evidence>
<evidence type="ECO:0000256" key="6">
    <source>
        <dbReference type="PIRSR" id="PIRSR604808-2"/>
    </source>
</evidence>
<keyword evidence="6" id="KW-0464">Manganese</keyword>
<dbReference type="EMBL" id="FOAN01000008">
    <property type="protein sequence ID" value="SEM20658.1"/>
    <property type="molecule type" value="Genomic_DNA"/>
</dbReference>
<feature type="active site" description="Proton donor/acceptor" evidence="5">
    <location>
        <position position="153"/>
    </location>
</feature>
<dbReference type="Gene3D" id="3.60.10.10">
    <property type="entry name" value="Endonuclease/exonuclease/phosphatase"/>
    <property type="match status" value="1"/>
</dbReference>
<accession>A0A1H7WI23</accession>
<keyword evidence="2 6" id="KW-0479">Metal-binding</keyword>
<dbReference type="GO" id="GO:0004519">
    <property type="term" value="F:endonuclease activity"/>
    <property type="evidence" value="ECO:0007669"/>
    <property type="project" value="InterPro"/>
</dbReference>
<organism evidence="9 10">
    <name type="scientific">Bosea lupini</name>
    <dbReference type="NCBI Taxonomy" id="1036779"/>
    <lineage>
        <taxon>Bacteria</taxon>
        <taxon>Pseudomonadati</taxon>
        <taxon>Pseudomonadota</taxon>
        <taxon>Alphaproteobacteria</taxon>
        <taxon>Hyphomicrobiales</taxon>
        <taxon>Boseaceae</taxon>
        <taxon>Bosea</taxon>
    </lineage>
</organism>
<dbReference type="GO" id="GO:0008311">
    <property type="term" value="F:double-stranded DNA 3'-5' DNA exonuclease activity"/>
    <property type="evidence" value="ECO:0007669"/>
    <property type="project" value="InterPro"/>
</dbReference>
<feature type="binding site" evidence="6">
    <location>
        <position position="254"/>
    </location>
    <ligand>
        <name>Mg(2+)</name>
        <dbReference type="ChEBI" id="CHEBI:18420"/>
        <label>1</label>
    </ligand>
</feature>
<dbReference type="InterPro" id="IPR036691">
    <property type="entry name" value="Endo/exonu/phosph_ase_sf"/>
</dbReference>
<protein>
    <submittedName>
        <fullName evidence="9">Exodeoxyribonuclease III</fullName>
    </submittedName>
</protein>
<evidence type="ECO:0000256" key="4">
    <source>
        <dbReference type="ARBA" id="ARBA00022842"/>
    </source>
</evidence>
<evidence type="ECO:0000256" key="7">
    <source>
        <dbReference type="PIRSR" id="PIRSR604808-3"/>
    </source>
</evidence>
<keyword evidence="4 6" id="KW-0460">Magnesium</keyword>
<evidence type="ECO:0000256" key="5">
    <source>
        <dbReference type="PIRSR" id="PIRSR604808-1"/>
    </source>
</evidence>
<evidence type="ECO:0000313" key="10">
    <source>
        <dbReference type="Proteomes" id="UP000199664"/>
    </source>
</evidence>
<dbReference type="CDD" id="cd09086">
    <property type="entry name" value="ExoIII-like_AP-endo"/>
    <property type="match status" value="1"/>
</dbReference>
<reference evidence="10" key="1">
    <citation type="submission" date="2016-10" db="EMBL/GenBank/DDBJ databases">
        <authorList>
            <person name="Varghese N."/>
            <person name="Submissions S."/>
        </authorList>
    </citation>
    <scope>NUCLEOTIDE SEQUENCE [LARGE SCALE GENOMIC DNA]</scope>
    <source>
        <strain evidence="10">LMG 26383,CCUG 61248,R- 45681</strain>
    </source>
</reference>
<dbReference type="PROSITE" id="PS00726">
    <property type="entry name" value="AP_NUCLEASE_F1_1"/>
    <property type="match status" value="1"/>
</dbReference>
<sequence>MARARRLRVATFNINNINKRLPNLLAWLDATQPDIVALQELKAKDSAFPLAAVEAAGYGAVWQGEKTWNGVALLARGAEPVIIRRRLPGDDEDGQARYIEAAIGGIVVASIYAPNGNPQPGPKFAYKLAWMKRLIAHAAELRAAGVPVILAGDYNIAPTEIDIYPTKSWDDDALIQPGPRRSFHRLVNQCWTDALRHLHPDERIYSFWTYWRGRFDRDHGLRLDHILLSPDLAGRLEDAGVDRDARGRDGASDHAPVWALLER</sequence>
<dbReference type="InterPro" id="IPR004808">
    <property type="entry name" value="AP_endonuc_1"/>
</dbReference>
<dbReference type="NCBIfam" id="TIGR00195">
    <property type="entry name" value="exoDNase_III"/>
    <property type="match status" value="1"/>
</dbReference>
<feature type="site" description="Transition state stabilizer" evidence="7">
    <location>
        <position position="155"/>
    </location>
</feature>
<feature type="domain" description="Endonuclease/exonuclease/phosphatase" evidence="8">
    <location>
        <begin position="10"/>
        <end position="254"/>
    </location>
</feature>
<feature type="site" description="Interaction with DNA substrate" evidence="7">
    <location>
        <position position="254"/>
    </location>
</feature>
<dbReference type="GO" id="GO:0006281">
    <property type="term" value="P:DNA repair"/>
    <property type="evidence" value="ECO:0007669"/>
    <property type="project" value="InterPro"/>
</dbReference>
<dbReference type="AlphaFoldDB" id="A0A1H7WI23"/>
<feature type="active site" description="Proton acceptor" evidence="5">
    <location>
        <position position="254"/>
    </location>
</feature>
<keyword evidence="3" id="KW-0378">Hydrolase</keyword>